<accession>A0A917MX21</accession>
<name>A0A917MX21_9BACT</name>
<dbReference type="AlphaFoldDB" id="A0A917MX21"/>
<evidence type="ECO:0000313" key="2">
    <source>
        <dbReference type="Proteomes" id="UP000627292"/>
    </source>
</evidence>
<reference evidence="1" key="1">
    <citation type="journal article" date="2014" name="Int. J. Syst. Evol. Microbiol.">
        <title>Complete genome sequence of Corynebacterium casei LMG S-19264T (=DSM 44701T), isolated from a smear-ripened cheese.</title>
        <authorList>
            <consortium name="US DOE Joint Genome Institute (JGI-PGF)"/>
            <person name="Walter F."/>
            <person name="Albersmeier A."/>
            <person name="Kalinowski J."/>
            <person name="Ruckert C."/>
        </authorList>
    </citation>
    <scope>NUCLEOTIDE SEQUENCE</scope>
    <source>
        <strain evidence="1">CGMCC 1.15290</strain>
    </source>
</reference>
<evidence type="ECO:0000313" key="1">
    <source>
        <dbReference type="EMBL" id="GGH73184.1"/>
    </source>
</evidence>
<sequence>MYPGQRAIRCPFSKKNCMQTILLEEILSYQNENILSRFTDMFAVSDSEAEDIFTETKKFLFVCREQGMFIPDELLIVDEMWHNFILFTKDYQHFCATYFGHYIHHLPASRQEKVQQRLKSETDPEQAASEFNQRLSVVIATVYDKLGQDTVIKWFRQYPQQFSKDIIKSLRRN</sequence>
<reference evidence="1" key="2">
    <citation type="submission" date="2020-09" db="EMBL/GenBank/DDBJ databases">
        <authorList>
            <person name="Sun Q."/>
            <person name="Zhou Y."/>
        </authorList>
    </citation>
    <scope>NUCLEOTIDE SEQUENCE</scope>
    <source>
        <strain evidence="1">CGMCC 1.15290</strain>
    </source>
</reference>
<dbReference type="Proteomes" id="UP000627292">
    <property type="component" value="Unassembled WGS sequence"/>
</dbReference>
<gene>
    <name evidence="1" type="ORF">GCM10011379_34410</name>
</gene>
<protein>
    <submittedName>
        <fullName evidence="1">Uncharacterized protein</fullName>
    </submittedName>
</protein>
<keyword evidence="2" id="KW-1185">Reference proteome</keyword>
<proteinExistence type="predicted"/>
<comment type="caution">
    <text evidence="1">The sequence shown here is derived from an EMBL/GenBank/DDBJ whole genome shotgun (WGS) entry which is preliminary data.</text>
</comment>
<organism evidence="1 2">
    <name type="scientific">Filimonas zeae</name>
    <dbReference type="NCBI Taxonomy" id="1737353"/>
    <lineage>
        <taxon>Bacteria</taxon>
        <taxon>Pseudomonadati</taxon>
        <taxon>Bacteroidota</taxon>
        <taxon>Chitinophagia</taxon>
        <taxon>Chitinophagales</taxon>
        <taxon>Chitinophagaceae</taxon>
        <taxon>Filimonas</taxon>
    </lineage>
</organism>
<dbReference type="EMBL" id="BMIB01000003">
    <property type="protein sequence ID" value="GGH73184.1"/>
    <property type="molecule type" value="Genomic_DNA"/>
</dbReference>